<keyword evidence="2" id="KW-0472">Membrane</keyword>
<sequence length="669" mass="74228">MKPSAEGSSPQPLPPDKPPWVVGKEADSQPINLAQANREYGTGQGPQMGEMGDHIGGNQKEAAEEVGSDHQSSPRERRYARYSARRGGGVRVPMVGGARREKKKVSVEFGLTPVIGDSTGTMEVEPSASQPTWKPKDSQVLESEGDKERELATNPGNIQNANKETNQGNTSKFIHVNRAKSTKDQAKQVGSTAKAMGATGKGMDKSKSVRTQPKGNKKQGGFHFSRAVNGGREVDMDPSRVLPEPILEFSPRIDLAPSNLSEYRKSVIMGYINGTAAVPNMVANAWSLKEWSYFQNQCTRMGFEPEYLVVDDESFMEDNLLHVKKYPTSPQSLKIKCQGCQAAGVVVWLLVQGFFSILLQLPPWVLICFCPVVAPFLAFGGAWPLWVFARFYRGWCYLMWKGVGEVDAPDQPDRKWAVKSFVVSRVPNSIFCFGEEAGCWEAWEETKTHPLHYGPKKDSTWAADRYGRGLMNGGFQQSLGWVEVTWTICRLGFLWAYSKADGNWWATSIMGTFRVYCTGFGCWLGWTMVRGWIAVLDGWLSGPVLLLCAVVLPLFPASLAFPAAALAWPAMVYGHCLACCGPICYAAAPGRPAVPMVIAFQLFVARPPTWATWMSMYLGWGFGLWSFWRMVWQLVACGLWAALFVYDRNATYKPEVTMVYSIRTKKGNM</sequence>
<organism evidence="3 4">
    <name type="scientific">Mikania micrantha</name>
    <name type="common">bitter vine</name>
    <dbReference type="NCBI Taxonomy" id="192012"/>
    <lineage>
        <taxon>Eukaryota</taxon>
        <taxon>Viridiplantae</taxon>
        <taxon>Streptophyta</taxon>
        <taxon>Embryophyta</taxon>
        <taxon>Tracheophyta</taxon>
        <taxon>Spermatophyta</taxon>
        <taxon>Magnoliopsida</taxon>
        <taxon>eudicotyledons</taxon>
        <taxon>Gunneridae</taxon>
        <taxon>Pentapetalae</taxon>
        <taxon>asterids</taxon>
        <taxon>campanulids</taxon>
        <taxon>Asterales</taxon>
        <taxon>Asteraceae</taxon>
        <taxon>Asteroideae</taxon>
        <taxon>Heliantheae alliance</taxon>
        <taxon>Eupatorieae</taxon>
        <taxon>Mikania</taxon>
    </lineage>
</organism>
<feature type="transmembrane region" description="Helical" evidence="2">
    <location>
        <begin position="626"/>
        <end position="646"/>
    </location>
</feature>
<evidence type="ECO:0000256" key="2">
    <source>
        <dbReference type="SAM" id="Phobius"/>
    </source>
</evidence>
<feature type="transmembrane region" description="Helical" evidence="2">
    <location>
        <begin position="538"/>
        <end position="561"/>
    </location>
</feature>
<feature type="transmembrane region" description="Helical" evidence="2">
    <location>
        <begin position="339"/>
        <end position="358"/>
    </location>
</feature>
<feature type="compositionally biased region" description="Polar residues" evidence="1">
    <location>
        <begin position="154"/>
        <end position="166"/>
    </location>
</feature>
<gene>
    <name evidence="3" type="ORF">E3N88_17903</name>
</gene>
<feature type="transmembrane region" description="Helical" evidence="2">
    <location>
        <begin position="567"/>
        <end position="588"/>
    </location>
</feature>
<evidence type="ECO:0000313" key="3">
    <source>
        <dbReference type="EMBL" id="KAD5317957.1"/>
    </source>
</evidence>
<comment type="caution">
    <text evidence="3">The sequence shown here is derived from an EMBL/GenBank/DDBJ whole genome shotgun (WGS) entry which is preliminary data.</text>
</comment>
<feature type="transmembrane region" description="Helical" evidence="2">
    <location>
        <begin position="364"/>
        <end position="389"/>
    </location>
</feature>
<keyword evidence="2" id="KW-0812">Transmembrane</keyword>
<feature type="region of interest" description="Disordered" evidence="1">
    <location>
        <begin position="179"/>
        <end position="237"/>
    </location>
</feature>
<dbReference type="EMBL" id="SZYD01000009">
    <property type="protein sequence ID" value="KAD5317957.1"/>
    <property type="molecule type" value="Genomic_DNA"/>
</dbReference>
<keyword evidence="2" id="KW-1133">Transmembrane helix</keyword>
<evidence type="ECO:0000256" key="1">
    <source>
        <dbReference type="SAM" id="MobiDB-lite"/>
    </source>
</evidence>
<feature type="compositionally biased region" description="Basic and acidic residues" evidence="1">
    <location>
        <begin position="134"/>
        <end position="151"/>
    </location>
</feature>
<reference evidence="3 4" key="1">
    <citation type="submission" date="2019-05" db="EMBL/GenBank/DDBJ databases">
        <title>Mikania micrantha, genome provides insights into the molecular mechanism of rapid growth.</title>
        <authorList>
            <person name="Liu B."/>
        </authorList>
    </citation>
    <scope>NUCLEOTIDE SEQUENCE [LARGE SCALE GENOMIC DNA]</scope>
    <source>
        <strain evidence="3">NLD-2019</strain>
        <tissue evidence="3">Leaf</tissue>
    </source>
</reference>
<name>A0A5N6NW80_9ASTR</name>
<dbReference type="AlphaFoldDB" id="A0A5N6NW80"/>
<evidence type="ECO:0000313" key="4">
    <source>
        <dbReference type="Proteomes" id="UP000326396"/>
    </source>
</evidence>
<keyword evidence="4" id="KW-1185">Reference proteome</keyword>
<dbReference type="Proteomes" id="UP000326396">
    <property type="component" value="Linkage Group LG17"/>
</dbReference>
<proteinExistence type="predicted"/>
<feature type="region of interest" description="Disordered" evidence="1">
    <location>
        <begin position="1"/>
        <end position="166"/>
    </location>
</feature>
<feature type="transmembrane region" description="Helical" evidence="2">
    <location>
        <begin position="504"/>
        <end position="526"/>
    </location>
</feature>
<protein>
    <submittedName>
        <fullName evidence="3">Uncharacterized protein</fullName>
    </submittedName>
</protein>
<accession>A0A5N6NW80</accession>
<feature type="transmembrane region" description="Helical" evidence="2">
    <location>
        <begin position="600"/>
        <end position="620"/>
    </location>
</feature>